<organism evidence="1 3">
    <name type="scientific">Bacteroides uniformis</name>
    <dbReference type="NCBI Taxonomy" id="820"/>
    <lineage>
        <taxon>Bacteria</taxon>
        <taxon>Pseudomonadati</taxon>
        <taxon>Bacteroidota</taxon>
        <taxon>Bacteroidia</taxon>
        <taxon>Bacteroidales</taxon>
        <taxon>Bacteroidaceae</taxon>
        <taxon>Bacteroides</taxon>
    </lineage>
</organism>
<dbReference type="EMBL" id="CYZF01000004">
    <property type="protein sequence ID" value="CUO47819.1"/>
    <property type="molecule type" value="Genomic_DNA"/>
</dbReference>
<evidence type="ECO:0000313" key="1">
    <source>
        <dbReference type="EMBL" id="CUO47819.1"/>
    </source>
</evidence>
<name>A0A174FGL6_BACUN</name>
<evidence type="ECO:0000313" key="3">
    <source>
        <dbReference type="Proteomes" id="UP000095419"/>
    </source>
</evidence>
<reference evidence="3 4" key="1">
    <citation type="submission" date="2015-09" db="EMBL/GenBank/DDBJ databases">
        <authorList>
            <consortium name="Pathogen Informatics"/>
        </authorList>
    </citation>
    <scope>NUCLEOTIDE SEQUENCE [LARGE SCALE GENOMIC DNA]</scope>
    <source>
        <strain evidence="1 3">2789STDY5608791</strain>
        <strain evidence="2 4">2789STDY5834847</strain>
    </source>
</reference>
<dbReference type="EMBL" id="CZAF01000008">
    <property type="protein sequence ID" value="CUP19083.1"/>
    <property type="molecule type" value="Genomic_DNA"/>
</dbReference>
<dbReference type="Proteomes" id="UP000095419">
    <property type="component" value="Unassembled WGS sequence"/>
</dbReference>
<accession>A0A174FGL6</accession>
<evidence type="ECO:0000313" key="2">
    <source>
        <dbReference type="EMBL" id="CUP19083.1"/>
    </source>
</evidence>
<gene>
    <name evidence="1" type="ORF">ERS417307_01805</name>
    <name evidence="2" type="ORF">ERS852462_02877</name>
</gene>
<dbReference type="Proteomes" id="UP000095614">
    <property type="component" value="Unassembled WGS sequence"/>
</dbReference>
<protein>
    <submittedName>
        <fullName evidence="1">Uncharacterized protein</fullName>
    </submittedName>
</protein>
<proteinExistence type="predicted"/>
<evidence type="ECO:0000313" key="4">
    <source>
        <dbReference type="Proteomes" id="UP000095614"/>
    </source>
</evidence>
<sequence>MEKIKILYRRKADKQQGISTMGILTFRLQNARL</sequence>
<dbReference type="AlphaFoldDB" id="A0A174FGL6"/>